<reference evidence="1 2" key="1">
    <citation type="journal article" date="2010" name="Stand. Genomic Sci.">
        <title>Complete genome sequence of Coraliomargarita akajimensis type strain (04OKA010-24).</title>
        <authorList>
            <person name="Mavromatis K."/>
            <person name="Abt B."/>
            <person name="Brambilla E."/>
            <person name="Lapidus A."/>
            <person name="Copeland A."/>
            <person name="Deshpande S."/>
            <person name="Nolan M."/>
            <person name="Lucas S."/>
            <person name="Tice H."/>
            <person name="Cheng J.F."/>
            <person name="Han C."/>
            <person name="Detter J.C."/>
            <person name="Woyke T."/>
            <person name="Goodwin L."/>
            <person name="Pitluck S."/>
            <person name="Held B."/>
            <person name="Brettin T."/>
            <person name="Tapia R."/>
            <person name="Ivanova N."/>
            <person name="Mikhailova N."/>
            <person name="Pati A."/>
            <person name="Liolios K."/>
            <person name="Chen A."/>
            <person name="Palaniappan K."/>
            <person name="Land M."/>
            <person name="Hauser L."/>
            <person name="Chang Y.J."/>
            <person name="Jeffries C.D."/>
            <person name="Rohde M."/>
            <person name="Goker M."/>
            <person name="Bristow J."/>
            <person name="Eisen J.A."/>
            <person name="Markowitz V."/>
            <person name="Hugenholtz P."/>
            <person name="Klenk H.P."/>
            <person name="Kyrpides N.C."/>
        </authorList>
    </citation>
    <scope>NUCLEOTIDE SEQUENCE [LARGE SCALE GENOMIC DNA]</scope>
    <source>
        <strain evidence="2">DSM 45221 / IAM 15411 / JCM 23193 / KCTC 12865</strain>
    </source>
</reference>
<organism evidence="1 2">
    <name type="scientific">Coraliomargarita akajimensis (strain DSM 45221 / IAM 15411 / JCM 23193 / KCTC 12865 / 04OKA010-24)</name>
    <dbReference type="NCBI Taxonomy" id="583355"/>
    <lineage>
        <taxon>Bacteria</taxon>
        <taxon>Pseudomonadati</taxon>
        <taxon>Verrucomicrobiota</taxon>
        <taxon>Opitutia</taxon>
        <taxon>Puniceicoccales</taxon>
        <taxon>Coraliomargaritaceae</taxon>
        <taxon>Coraliomargarita</taxon>
    </lineage>
</organism>
<dbReference type="AlphaFoldDB" id="D5EHS0"/>
<dbReference type="STRING" id="583355.Caka_1090"/>
<dbReference type="KEGG" id="caa:Caka_1090"/>
<keyword evidence="2" id="KW-1185">Reference proteome</keyword>
<dbReference type="RefSeq" id="WP_013042833.1">
    <property type="nucleotide sequence ID" value="NC_014008.1"/>
</dbReference>
<accession>D5EHS0</accession>
<proteinExistence type="predicted"/>
<protein>
    <submittedName>
        <fullName evidence="1">Uncharacterized protein</fullName>
    </submittedName>
</protein>
<dbReference type="OrthoDB" id="199870at2"/>
<gene>
    <name evidence="1" type="ordered locus">Caka_1090</name>
</gene>
<evidence type="ECO:0000313" key="2">
    <source>
        <dbReference type="Proteomes" id="UP000000925"/>
    </source>
</evidence>
<dbReference type="HOGENOM" id="CLU_2750887_0_0_0"/>
<sequence length="70" mass="8133">MQYDLMRADLERILQKKPLLEGESLVDVLARLDACAQGAELPERLQHYLSKRSYQKALDWLDDPSLPHQL</sequence>
<evidence type="ECO:0000313" key="1">
    <source>
        <dbReference type="EMBL" id="ADE54111.1"/>
    </source>
</evidence>
<name>D5EHS0_CORAD</name>
<dbReference type="EMBL" id="CP001998">
    <property type="protein sequence ID" value="ADE54111.1"/>
    <property type="molecule type" value="Genomic_DNA"/>
</dbReference>
<dbReference type="Proteomes" id="UP000000925">
    <property type="component" value="Chromosome"/>
</dbReference>